<evidence type="ECO:0000259" key="5">
    <source>
        <dbReference type="Pfam" id="PF00890"/>
    </source>
</evidence>
<evidence type="ECO:0000256" key="4">
    <source>
        <dbReference type="ARBA" id="ARBA00023002"/>
    </source>
</evidence>
<dbReference type="OrthoDB" id="7777654at2759"/>
<organism evidence="6 7">
    <name type="scientific">Xylona heveae (strain CBS 132557 / TC161)</name>
    <dbReference type="NCBI Taxonomy" id="1328760"/>
    <lineage>
        <taxon>Eukaryota</taxon>
        <taxon>Fungi</taxon>
        <taxon>Dikarya</taxon>
        <taxon>Ascomycota</taxon>
        <taxon>Pezizomycotina</taxon>
        <taxon>Xylonomycetes</taxon>
        <taxon>Xylonales</taxon>
        <taxon>Xylonaceae</taxon>
        <taxon>Xylona</taxon>
    </lineage>
</organism>
<dbReference type="GeneID" id="28899042"/>
<proteinExistence type="predicted"/>
<dbReference type="InterPro" id="IPR050315">
    <property type="entry name" value="FAD-oxidoreductase_2"/>
</dbReference>
<dbReference type="Gene3D" id="3.90.700.10">
    <property type="entry name" value="Succinate dehydrogenase/fumarate reductase flavoprotein, catalytic domain"/>
    <property type="match status" value="1"/>
</dbReference>
<evidence type="ECO:0000313" key="6">
    <source>
        <dbReference type="EMBL" id="KZF22938.1"/>
    </source>
</evidence>
<evidence type="ECO:0000313" key="7">
    <source>
        <dbReference type="Proteomes" id="UP000076632"/>
    </source>
</evidence>
<dbReference type="AlphaFoldDB" id="A0A165H3L3"/>
<dbReference type="Pfam" id="PF00890">
    <property type="entry name" value="FAD_binding_2"/>
    <property type="match status" value="1"/>
</dbReference>
<dbReference type="OMA" id="WGGMSLK"/>
<dbReference type="NCBIfam" id="NF006130">
    <property type="entry name" value="PRK08274.1"/>
    <property type="match status" value="1"/>
</dbReference>
<keyword evidence="7" id="KW-1185">Reference proteome</keyword>
<dbReference type="InterPro" id="IPR003953">
    <property type="entry name" value="FAD-dep_OxRdtase_2_FAD-bd"/>
</dbReference>
<keyword evidence="3" id="KW-0274">FAD</keyword>
<dbReference type="InParanoid" id="A0A165H3L3"/>
<comment type="cofactor">
    <cofactor evidence="1">
        <name>FAD</name>
        <dbReference type="ChEBI" id="CHEBI:57692"/>
    </cofactor>
</comment>
<feature type="domain" description="FAD-dependent oxidoreductase 2 FAD-binding" evidence="5">
    <location>
        <begin position="39"/>
        <end position="526"/>
    </location>
</feature>
<dbReference type="RefSeq" id="XP_018188493.1">
    <property type="nucleotide sequence ID" value="XM_018333905.1"/>
</dbReference>
<evidence type="ECO:0000256" key="1">
    <source>
        <dbReference type="ARBA" id="ARBA00001974"/>
    </source>
</evidence>
<dbReference type="STRING" id="1328760.A0A165H3L3"/>
<dbReference type="GO" id="GO:0016491">
    <property type="term" value="F:oxidoreductase activity"/>
    <property type="evidence" value="ECO:0007669"/>
    <property type="project" value="UniProtKB-KW"/>
</dbReference>
<keyword evidence="4" id="KW-0560">Oxidoreductase</keyword>
<keyword evidence="2" id="KW-0285">Flavoprotein</keyword>
<dbReference type="PANTHER" id="PTHR43400">
    <property type="entry name" value="FUMARATE REDUCTASE"/>
    <property type="match status" value="1"/>
</dbReference>
<name>A0A165H3L3_XYLHT</name>
<protein>
    <submittedName>
        <fullName evidence="6">FAD binding domain-containing protein</fullName>
    </submittedName>
</protein>
<dbReference type="Gene3D" id="3.50.50.60">
    <property type="entry name" value="FAD/NAD(P)-binding domain"/>
    <property type="match status" value="1"/>
</dbReference>
<dbReference type="InterPro" id="IPR036188">
    <property type="entry name" value="FAD/NAD-bd_sf"/>
</dbReference>
<dbReference type="InterPro" id="IPR027477">
    <property type="entry name" value="Succ_DH/fumarate_Rdtase_cat_sf"/>
</dbReference>
<dbReference type="PANTHER" id="PTHR43400:SF7">
    <property type="entry name" value="FAD-DEPENDENT OXIDOREDUCTASE 2 FAD BINDING DOMAIN-CONTAINING PROTEIN"/>
    <property type="match status" value="1"/>
</dbReference>
<dbReference type="SUPFAM" id="SSF56425">
    <property type="entry name" value="Succinate dehydrogenase/fumarate reductase flavoprotein, catalytic domain"/>
    <property type="match status" value="1"/>
</dbReference>
<evidence type="ECO:0000256" key="2">
    <source>
        <dbReference type="ARBA" id="ARBA00022630"/>
    </source>
</evidence>
<reference evidence="6 7" key="1">
    <citation type="journal article" date="2016" name="Fungal Biol.">
        <title>The genome of Xylona heveae provides a window into fungal endophytism.</title>
        <authorList>
            <person name="Gazis R."/>
            <person name="Kuo A."/>
            <person name="Riley R."/>
            <person name="LaButti K."/>
            <person name="Lipzen A."/>
            <person name="Lin J."/>
            <person name="Amirebrahimi M."/>
            <person name="Hesse C.N."/>
            <person name="Spatafora J.W."/>
            <person name="Henrissat B."/>
            <person name="Hainaut M."/>
            <person name="Grigoriev I.V."/>
            <person name="Hibbett D.S."/>
        </authorList>
    </citation>
    <scope>NUCLEOTIDE SEQUENCE [LARGE SCALE GENOMIC DNA]</scope>
    <source>
        <strain evidence="6 7">TC161</strain>
    </source>
</reference>
<dbReference type="SUPFAM" id="SSF51905">
    <property type="entry name" value="FAD/NAD(P)-binding domain"/>
    <property type="match status" value="1"/>
</dbReference>
<dbReference type="Proteomes" id="UP000076632">
    <property type="component" value="Unassembled WGS sequence"/>
</dbReference>
<accession>A0A165H3L3</accession>
<sequence>MELPSSPSPTDYPGDRRRSSASFYAKPQLHYPHKSSPYDVLVIGSGAAGLTAALSARAHGATRVLLIDKCPPDWAGGNGYFTAGAYRTIHNGLEDLWPLIENNAQKSLSLEPYTMEKFRADIDRVTAGRTDHHLSDALITESLDVLSWLKWIARIPFALGFHRQAYVIEDKWKFWGGLALTVDGGGKGLIGSLLTAARAKGVDLLFDTPATQLVTDEEGGKGVTGILVQMPGGSIEEIRATSVILCAGGFEANPRMRAQYLGPGWDLAYVRGSPYNTGEMLEIAIRDANAKQMGNWSGCHSVAWDANAPTEEGDQEKTNEFTKSGYPLGLMLNSHGNRFVDEGMDLRNYTYAKFGKEILHQPDGIAFQVWDAQTLDWLRPEEYRDETVRKIYADSVEELAQKCGSLGLVDGEQFVRTIEGYNDAVYASQRENPGRHWDPAVKDGLSTQSSSRWLNPPKSNWALPLDQPPFVAVKVTAGITFTFGGLAINPNTAGVLSRVTGKDIPGLYCAGEMVGGLFYENYPGGSGLTAGAVFGRKAGRSAAALALSRKGSIPAPSEGAE</sequence>
<gene>
    <name evidence="6" type="ORF">L228DRAFT_255994</name>
</gene>
<dbReference type="EMBL" id="KV407458">
    <property type="protein sequence ID" value="KZF22938.1"/>
    <property type="molecule type" value="Genomic_DNA"/>
</dbReference>
<evidence type="ECO:0000256" key="3">
    <source>
        <dbReference type="ARBA" id="ARBA00022827"/>
    </source>
</evidence>